<dbReference type="Proteomes" id="UP000799750">
    <property type="component" value="Unassembled WGS sequence"/>
</dbReference>
<evidence type="ECO:0000313" key="2">
    <source>
        <dbReference type="Proteomes" id="UP000799750"/>
    </source>
</evidence>
<reference evidence="1" key="1">
    <citation type="journal article" date="2020" name="Stud. Mycol.">
        <title>101 Dothideomycetes genomes: a test case for predicting lifestyles and emergence of pathogens.</title>
        <authorList>
            <person name="Haridas S."/>
            <person name="Albert R."/>
            <person name="Binder M."/>
            <person name="Bloem J."/>
            <person name="Labutti K."/>
            <person name="Salamov A."/>
            <person name="Andreopoulos B."/>
            <person name="Baker S."/>
            <person name="Barry K."/>
            <person name="Bills G."/>
            <person name="Bluhm B."/>
            <person name="Cannon C."/>
            <person name="Castanera R."/>
            <person name="Culley D."/>
            <person name="Daum C."/>
            <person name="Ezra D."/>
            <person name="Gonzalez J."/>
            <person name="Henrissat B."/>
            <person name="Kuo A."/>
            <person name="Liang C."/>
            <person name="Lipzen A."/>
            <person name="Lutzoni F."/>
            <person name="Magnuson J."/>
            <person name="Mondo S."/>
            <person name="Nolan M."/>
            <person name="Ohm R."/>
            <person name="Pangilinan J."/>
            <person name="Park H.-J."/>
            <person name="Ramirez L."/>
            <person name="Alfaro M."/>
            <person name="Sun H."/>
            <person name="Tritt A."/>
            <person name="Yoshinaga Y."/>
            <person name="Zwiers L.-H."/>
            <person name="Turgeon B."/>
            <person name="Goodwin S."/>
            <person name="Spatafora J."/>
            <person name="Crous P."/>
            <person name="Grigoriev I."/>
        </authorList>
    </citation>
    <scope>NUCLEOTIDE SEQUENCE</scope>
    <source>
        <strain evidence="1">CBS 269.34</strain>
    </source>
</reference>
<evidence type="ECO:0000313" key="1">
    <source>
        <dbReference type="EMBL" id="KAF2492393.1"/>
    </source>
</evidence>
<name>A0A6A6QL23_9PEZI</name>
<dbReference type="EMBL" id="MU004194">
    <property type="protein sequence ID" value="KAF2492393.1"/>
    <property type="molecule type" value="Genomic_DNA"/>
</dbReference>
<gene>
    <name evidence="1" type="ORF">BU16DRAFT_112388</name>
</gene>
<protein>
    <submittedName>
        <fullName evidence="1">Uncharacterized protein</fullName>
    </submittedName>
</protein>
<proteinExistence type="predicted"/>
<accession>A0A6A6QL23</accession>
<dbReference type="AlphaFoldDB" id="A0A6A6QL23"/>
<organism evidence="1 2">
    <name type="scientific">Lophium mytilinum</name>
    <dbReference type="NCBI Taxonomy" id="390894"/>
    <lineage>
        <taxon>Eukaryota</taxon>
        <taxon>Fungi</taxon>
        <taxon>Dikarya</taxon>
        <taxon>Ascomycota</taxon>
        <taxon>Pezizomycotina</taxon>
        <taxon>Dothideomycetes</taxon>
        <taxon>Pleosporomycetidae</taxon>
        <taxon>Mytilinidiales</taxon>
        <taxon>Mytilinidiaceae</taxon>
        <taxon>Lophium</taxon>
    </lineage>
</organism>
<sequence>MASCGEICVLLGCLMKADGPELLIWASSCAISQGCPSLHCRPGLRITTISFISKLSLSIYLVAGGGGRISTKTDAHVYLKEW</sequence>
<keyword evidence="2" id="KW-1185">Reference proteome</keyword>